<keyword evidence="4 6" id="KW-0807">Transducer</keyword>
<feature type="transmembrane region" description="Helical" evidence="8">
    <location>
        <begin position="6"/>
        <end position="23"/>
    </location>
</feature>
<accession>A0A0A5G728</accession>
<name>A0A0A5G728_9BACI</name>
<evidence type="ECO:0000256" key="6">
    <source>
        <dbReference type="PROSITE-ProRule" id="PRU00284"/>
    </source>
</evidence>
<evidence type="ECO:0000313" key="12">
    <source>
        <dbReference type="Proteomes" id="UP000030403"/>
    </source>
</evidence>
<sequence length="543" mass="60328">MLFSSIPLVISLLLIGFIISQMVDLQRSSSNEVELLLTAETLNGDFISAEQALSHYSSNASEGNKIAALSAVQKIQNDLNDLKGQLKTDDQMHWYERISDKYEKLSTTAQEALQSSDVNEVKRQAARTGGILNDVFMLNRSANQWYEKEMAQRKADIQQLIWFTVIASVVLIILSVIASGILTRKTATPIQRLAEKANQVAEGDLTVEIQETKTRKDEIGQLESAFQYMMTSLTDTIKSIDTMNREVNEFSEDLTREVNMLTEGSKQVASSTEELAQGSQSISSDIQESSSLIDNMASDFEANVEATKQSRTQSRDALQSVNQGQESLSNQRQIVDESVQSMKQVENSVQSFVQYTDEIENTVQLVNEIAEQTNLLALNAAIEAARAGEHGKGFAVVAEEVRKLADESTKATKQIFEMVQHIQNGVTNIQEVTERSMNLSQEQQQSMEHTEGAFSHIDQQVSVIHEELETLAEGVEKSNSIAAQIAASQQNISAVTEETAASTEEIHASTEQQQRSFETVQEKVQSLRDLISNLDDQLQKFKV</sequence>
<dbReference type="eggNOG" id="COG0840">
    <property type="taxonomic scope" value="Bacteria"/>
</dbReference>
<dbReference type="PANTHER" id="PTHR32089">
    <property type="entry name" value="METHYL-ACCEPTING CHEMOTAXIS PROTEIN MCPB"/>
    <property type="match status" value="1"/>
</dbReference>
<dbReference type="GO" id="GO:0006935">
    <property type="term" value="P:chemotaxis"/>
    <property type="evidence" value="ECO:0007669"/>
    <property type="project" value="InterPro"/>
</dbReference>
<feature type="transmembrane region" description="Helical" evidence="8">
    <location>
        <begin position="160"/>
        <end position="182"/>
    </location>
</feature>
<comment type="subcellular location">
    <subcellularLocation>
        <location evidence="1">Cell membrane</location>
    </subcellularLocation>
</comment>
<dbReference type="Proteomes" id="UP000030403">
    <property type="component" value="Unassembled WGS sequence"/>
</dbReference>
<feature type="domain" description="Methyl-accepting transducer" evidence="9">
    <location>
        <begin position="257"/>
        <end position="507"/>
    </location>
</feature>
<evidence type="ECO:0000259" key="10">
    <source>
        <dbReference type="PROSITE" id="PS50885"/>
    </source>
</evidence>
<proteinExistence type="inferred from homology"/>
<dbReference type="PROSITE" id="PS50111">
    <property type="entry name" value="CHEMOTAXIS_TRANSDUC_2"/>
    <property type="match status" value="1"/>
</dbReference>
<feature type="domain" description="HAMP" evidence="10">
    <location>
        <begin position="184"/>
        <end position="238"/>
    </location>
</feature>
<reference evidence="11 12" key="1">
    <citation type="submission" date="2013-08" db="EMBL/GenBank/DDBJ databases">
        <authorList>
            <person name="Huang J."/>
            <person name="Wang G."/>
        </authorList>
    </citation>
    <scope>NUCLEOTIDE SEQUENCE [LARGE SCALE GENOMIC DNA]</scope>
    <source>
        <strain evidence="11 12">BH030004</strain>
    </source>
</reference>
<keyword evidence="3 8" id="KW-0472">Membrane</keyword>
<dbReference type="Pfam" id="PF00672">
    <property type="entry name" value="HAMP"/>
    <property type="match status" value="1"/>
</dbReference>
<evidence type="ECO:0000259" key="9">
    <source>
        <dbReference type="PROSITE" id="PS50111"/>
    </source>
</evidence>
<keyword evidence="8" id="KW-0812">Transmembrane</keyword>
<dbReference type="Pfam" id="PF00015">
    <property type="entry name" value="MCPsignal"/>
    <property type="match status" value="1"/>
</dbReference>
<dbReference type="SUPFAM" id="SSF58104">
    <property type="entry name" value="Methyl-accepting chemotaxis protein (MCP) signaling domain"/>
    <property type="match status" value="1"/>
</dbReference>
<protein>
    <submittedName>
        <fullName evidence="11">Methyl-accepting chemotaxis protein</fullName>
    </submittedName>
</protein>
<keyword evidence="2" id="KW-1003">Cell membrane</keyword>
<dbReference type="Gene3D" id="1.10.287.950">
    <property type="entry name" value="Methyl-accepting chemotaxis protein"/>
    <property type="match status" value="1"/>
</dbReference>
<dbReference type="AlphaFoldDB" id="A0A0A5G728"/>
<evidence type="ECO:0000256" key="3">
    <source>
        <dbReference type="ARBA" id="ARBA00023136"/>
    </source>
</evidence>
<dbReference type="STRING" id="1385511.GCA_000425225_03363"/>
<dbReference type="EMBL" id="AVPF01000027">
    <property type="protein sequence ID" value="KGX86963.1"/>
    <property type="molecule type" value="Genomic_DNA"/>
</dbReference>
<evidence type="ECO:0000256" key="8">
    <source>
        <dbReference type="SAM" id="Phobius"/>
    </source>
</evidence>
<comment type="similarity">
    <text evidence="5">Belongs to the methyl-accepting chemotaxis (MCP) protein family.</text>
</comment>
<dbReference type="GO" id="GO:0007165">
    <property type="term" value="P:signal transduction"/>
    <property type="evidence" value="ECO:0007669"/>
    <property type="project" value="UniProtKB-KW"/>
</dbReference>
<dbReference type="PANTHER" id="PTHR32089:SF112">
    <property type="entry name" value="LYSOZYME-LIKE PROTEIN-RELATED"/>
    <property type="match status" value="1"/>
</dbReference>
<dbReference type="PROSITE" id="PS50885">
    <property type="entry name" value="HAMP"/>
    <property type="match status" value="1"/>
</dbReference>
<dbReference type="Gene3D" id="6.10.340.10">
    <property type="match status" value="1"/>
</dbReference>
<keyword evidence="12" id="KW-1185">Reference proteome</keyword>
<dbReference type="SMART" id="SM00283">
    <property type="entry name" value="MA"/>
    <property type="match status" value="1"/>
</dbReference>
<dbReference type="InterPro" id="IPR004090">
    <property type="entry name" value="Chemotax_Me-accpt_rcpt"/>
</dbReference>
<evidence type="ECO:0000256" key="4">
    <source>
        <dbReference type="ARBA" id="ARBA00023224"/>
    </source>
</evidence>
<evidence type="ECO:0000256" key="5">
    <source>
        <dbReference type="ARBA" id="ARBA00029447"/>
    </source>
</evidence>
<comment type="caution">
    <text evidence="11">The sequence shown here is derived from an EMBL/GenBank/DDBJ whole genome shotgun (WGS) entry which is preliminary data.</text>
</comment>
<gene>
    <name evidence="11" type="ORF">N783_10660</name>
</gene>
<dbReference type="GO" id="GO:0004888">
    <property type="term" value="F:transmembrane signaling receptor activity"/>
    <property type="evidence" value="ECO:0007669"/>
    <property type="project" value="InterPro"/>
</dbReference>
<dbReference type="InterPro" id="IPR003660">
    <property type="entry name" value="HAMP_dom"/>
</dbReference>
<evidence type="ECO:0000256" key="1">
    <source>
        <dbReference type="ARBA" id="ARBA00004236"/>
    </source>
</evidence>
<dbReference type="PRINTS" id="PR00260">
    <property type="entry name" value="CHEMTRNSDUCR"/>
</dbReference>
<dbReference type="InterPro" id="IPR004089">
    <property type="entry name" value="MCPsignal_dom"/>
</dbReference>
<evidence type="ECO:0000313" key="11">
    <source>
        <dbReference type="EMBL" id="KGX86963.1"/>
    </source>
</evidence>
<dbReference type="GO" id="GO:0005886">
    <property type="term" value="C:plasma membrane"/>
    <property type="evidence" value="ECO:0007669"/>
    <property type="project" value="UniProtKB-SubCell"/>
</dbReference>
<evidence type="ECO:0000256" key="7">
    <source>
        <dbReference type="SAM" id="MobiDB-lite"/>
    </source>
</evidence>
<dbReference type="SMART" id="SM00304">
    <property type="entry name" value="HAMP"/>
    <property type="match status" value="1"/>
</dbReference>
<evidence type="ECO:0000256" key="2">
    <source>
        <dbReference type="ARBA" id="ARBA00022475"/>
    </source>
</evidence>
<organism evidence="11 12">
    <name type="scientific">Pontibacillus marinus BH030004 = DSM 16465</name>
    <dbReference type="NCBI Taxonomy" id="1385511"/>
    <lineage>
        <taxon>Bacteria</taxon>
        <taxon>Bacillati</taxon>
        <taxon>Bacillota</taxon>
        <taxon>Bacilli</taxon>
        <taxon>Bacillales</taxon>
        <taxon>Bacillaceae</taxon>
        <taxon>Pontibacillus</taxon>
    </lineage>
</organism>
<feature type="region of interest" description="Disordered" evidence="7">
    <location>
        <begin position="308"/>
        <end position="331"/>
    </location>
</feature>
<keyword evidence="8" id="KW-1133">Transmembrane helix</keyword>
<dbReference type="CDD" id="cd06225">
    <property type="entry name" value="HAMP"/>
    <property type="match status" value="1"/>
</dbReference>